<dbReference type="PROSITE" id="PS50253">
    <property type="entry name" value="COX3"/>
    <property type="match status" value="1"/>
</dbReference>
<feature type="transmembrane region" description="Helical" evidence="7">
    <location>
        <begin position="117"/>
        <end position="135"/>
    </location>
</feature>
<keyword evidence="4 7" id="KW-1133">Transmembrane helix</keyword>
<organism evidence="9 10">
    <name type="scientific">Paenacidovorax caeni</name>
    <dbReference type="NCBI Taxonomy" id="343013"/>
    <lineage>
        <taxon>Bacteria</taxon>
        <taxon>Pseudomonadati</taxon>
        <taxon>Pseudomonadota</taxon>
        <taxon>Betaproteobacteria</taxon>
        <taxon>Burkholderiales</taxon>
        <taxon>Comamonadaceae</taxon>
        <taxon>Paenacidovorax</taxon>
    </lineage>
</organism>
<dbReference type="Pfam" id="PF00510">
    <property type="entry name" value="COX3"/>
    <property type="match status" value="1"/>
</dbReference>
<dbReference type="GO" id="GO:0004129">
    <property type="term" value="F:cytochrome-c oxidase activity"/>
    <property type="evidence" value="ECO:0007669"/>
    <property type="project" value="InterPro"/>
</dbReference>
<dbReference type="PANTHER" id="PTHR11403:SF6">
    <property type="entry name" value="NITRIC OXIDE REDUCTASE SUBUNIT E"/>
    <property type="match status" value="1"/>
</dbReference>
<keyword evidence="10" id="KW-1185">Reference proteome</keyword>
<evidence type="ECO:0000313" key="9">
    <source>
        <dbReference type="EMBL" id="SFU44114.1"/>
    </source>
</evidence>
<gene>
    <name evidence="9" type="ORF">SAMN04489707_100487</name>
</gene>
<dbReference type="InterPro" id="IPR035973">
    <property type="entry name" value="Cyt_c_oxidase_su3-like_sf"/>
</dbReference>
<evidence type="ECO:0000256" key="1">
    <source>
        <dbReference type="ARBA" id="ARBA00004141"/>
    </source>
</evidence>
<feature type="transmembrane region" description="Helical" evidence="7">
    <location>
        <begin position="174"/>
        <end position="194"/>
    </location>
</feature>
<evidence type="ECO:0000259" key="8">
    <source>
        <dbReference type="PROSITE" id="PS50253"/>
    </source>
</evidence>
<feature type="transmembrane region" description="Helical" evidence="7">
    <location>
        <begin position="60"/>
        <end position="80"/>
    </location>
</feature>
<keyword evidence="3 6" id="KW-0812">Transmembrane</keyword>
<keyword evidence="5 7" id="KW-0472">Membrane</keyword>
<evidence type="ECO:0000313" key="10">
    <source>
        <dbReference type="Proteomes" id="UP000183656"/>
    </source>
</evidence>
<dbReference type="InterPro" id="IPR000298">
    <property type="entry name" value="Cyt_c_oxidase-like_su3"/>
</dbReference>
<feature type="transmembrane region" description="Helical" evidence="7">
    <location>
        <begin position="142"/>
        <end position="162"/>
    </location>
</feature>
<proteinExistence type="inferred from homology"/>
<dbReference type="GO" id="GO:0019646">
    <property type="term" value="P:aerobic electron transport chain"/>
    <property type="evidence" value="ECO:0007669"/>
    <property type="project" value="InterPro"/>
</dbReference>
<dbReference type="EMBL" id="FPBX01000004">
    <property type="protein sequence ID" value="SFU44114.1"/>
    <property type="molecule type" value="Genomic_DNA"/>
</dbReference>
<feature type="transmembrane region" description="Helical" evidence="7">
    <location>
        <begin position="20"/>
        <end position="40"/>
    </location>
</feature>
<comment type="similarity">
    <text evidence="2 6">Belongs to the cytochrome c oxidase subunit 3 family.</text>
</comment>
<evidence type="ECO:0000256" key="3">
    <source>
        <dbReference type="ARBA" id="ARBA00022692"/>
    </source>
</evidence>
<comment type="subcellular location">
    <subcellularLocation>
        <location evidence="6">Cell membrane</location>
        <topology evidence="6">Multi-pass membrane protein</topology>
    </subcellularLocation>
    <subcellularLocation>
        <location evidence="1">Membrane</location>
        <topology evidence="1">Multi-pass membrane protein</topology>
    </subcellularLocation>
</comment>
<dbReference type="SUPFAM" id="SSF81452">
    <property type="entry name" value="Cytochrome c oxidase subunit III-like"/>
    <property type="match status" value="1"/>
</dbReference>
<evidence type="ECO:0000256" key="4">
    <source>
        <dbReference type="ARBA" id="ARBA00022989"/>
    </source>
</evidence>
<dbReference type="Proteomes" id="UP000183656">
    <property type="component" value="Unassembled WGS sequence"/>
</dbReference>
<dbReference type="InterPro" id="IPR024791">
    <property type="entry name" value="Cyt_c/ubiquinol_Oxase_su3"/>
</dbReference>
<dbReference type="Gene3D" id="1.20.120.80">
    <property type="entry name" value="Cytochrome c oxidase, subunit III, four-helix bundle"/>
    <property type="match status" value="1"/>
</dbReference>
<dbReference type="GO" id="GO:0005886">
    <property type="term" value="C:plasma membrane"/>
    <property type="evidence" value="ECO:0007669"/>
    <property type="project" value="UniProtKB-SubCell"/>
</dbReference>
<evidence type="ECO:0000256" key="5">
    <source>
        <dbReference type="ARBA" id="ARBA00023136"/>
    </source>
</evidence>
<dbReference type="PANTHER" id="PTHR11403">
    <property type="entry name" value="CYTOCHROME C OXIDASE SUBUNIT III"/>
    <property type="match status" value="1"/>
</dbReference>
<reference evidence="9 10" key="1">
    <citation type="submission" date="2016-10" db="EMBL/GenBank/DDBJ databases">
        <authorList>
            <person name="de Groot N.N."/>
        </authorList>
    </citation>
    <scope>NUCLEOTIDE SEQUENCE [LARGE SCALE GENOMIC DNA]</scope>
    <source>
        <strain evidence="9 10">R-24608</strain>
    </source>
</reference>
<dbReference type="AlphaFoldDB" id="A0A1I7G6N8"/>
<evidence type="ECO:0000256" key="7">
    <source>
        <dbReference type="SAM" id="Phobius"/>
    </source>
</evidence>
<accession>A0A1I7G6N8</accession>
<dbReference type="InterPro" id="IPR013833">
    <property type="entry name" value="Cyt_c_oxidase_su3_a-hlx"/>
</dbReference>
<feature type="domain" description="Heme-copper oxidase subunit III family profile" evidence="8">
    <location>
        <begin position="20"/>
        <end position="195"/>
    </location>
</feature>
<name>A0A1I7G6N8_9BURK</name>
<sequence>MPEAPTYAPLRDMQRPGYKAMWIGICLECLEFTVFFAVYFTARWHYPQAFQEGPTRLSTLSGLCITLVMVSSGFMLTRMVHHLEAGRRQRATVWMAAALATGLVYPVLKIFEWQWNLAQGLDASAGIFVVVYYYLTINHFIHACWGLMGMAWILVGLCAGSYSADDCRGPQALAIYWHATDLVWLMIFALFYAFV</sequence>
<protein>
    <submittedName>
        <fullName evidence="9">Cytochrome c oxidase subunit 3</fullName>
    </submittedName>
</protein>
<dbReference type="STRING" id="343013.SAMN04489707_100487"/>
<evidence type="ECO:0000256" key="2">
    <source>
        <dbReference type="ARBA" id="ARBA00010581"/>
    </source>
</evidence>
<feature type="transmembrane region" description="Helical" evidence="7">
    <location>
        <begin position="92"/>
        <end position="111"/>
    </location>
</feature>
<evidence type="ECO:0000256" key="6">
    <source>
        <dbReference type="RuleBase" id="RU003376"/>
    </source>
</evidence>